<dbReference type="Proteomes" id="UP000649617">
    <property type="component" value="Unassembled WGS sequence"/>
</dbReference>
<organism evidence="1 2">
    <name type="scientific">Symbiodinium pilosum</name>
    <name type="common">Dinoflagellate</name>
    <dbReference type="NCBI Taxonomy" id="2952"/>
    <lineage>
        <taxon>Eukaryota</taxon>
        <taxon>Sar</taxon>
        <taxon>Alveolata</taxon>
        <taxon>Dinophyceae</taxon>
        <taxon>Suessiales</taxon>
        <taxon>Symbiodiniaceae</taxon>
        <taxon>Symbiodinium</taxon>
    </lineage>
</organism>
<proteinExistence type="predicted"/>
<protein>
    <submittedName>
        <fullName evidence="1">UVR8 protein</fullName>
    </submittedName>
</protein>
<sequence>MVVGAMPHLEASFLRRCWWPERNCGESSACSDMRSLWENAEKVDHLPPPAECDNPKYLVTGSRRRFGILGKRGRLDTLTFPNEEWHKCCMINDGKKMLCEDVTMMPFSELKNQHHGMCGTHACMGPDERCLHVDHQDAELTKPKKGQCPGSCHDDCIQSSERLECIHLGELTQDAGTEGHNAQFVLGDYNQPEKYEVYSLAMPSVWLPSEWVDSARHRRTQRHLSWEQFLAS</sequence>
<dbReference type="AlphaFoldDB" id="A0A812KUR1"/>
<evidence type="ECO:0000313" key="2">
    <source>
        <dbReference type="Proteomes" id="UP000649617"/>
    </source>
</evidence>
<accession>A0A812KUR1</accession>
<reference evidence="1" key="1">
    <citation type="submission" date="2021-02" db="EMBL/GenBank/DDBJ databases">
        <authorList>
            <person name="Dougan E. K."/>
            <person name="Rhodes N."/>
            <person name="Thang M."/>
            <person name="Chan C."/>
        </authorList>
    </citation>
    <scope>NUCLEOTIDE SEQUENCE</scope>
</reference>
<comment type="caution">
    <text evidence="1">The sequence shown here is derived from an EMBL/GenBank/DDBJ whole genome shotgun (WGS) entry which is preliminary data.</text>
</comment>
<dbReference type="EMBL" id="CAJNIZ010004247">
    <property type="protein sequence ID" value="CAE7230626.1"/>
    <property type="molecule type" value="Genomic_DNA"/>
</dbReference>
<name>A0A812KUR1_SYMPI</name>
<gene>
    <name evidence="1" type="primary">UVR8</name>
    <name evidence="1" type="ORF">SPIL2461_LOCUS3490</name>
</gene>
<dbReference type="OrthoDB" id="433139at2759"/>
<evidence type="ECO:0000313" key="1">
    <source>
        <dbReference type="EMBL" id="CAE7230626.1"/>
    </source>
</evidence>
<keyword evidence="2" id="KW-1185">Reference proteome</keyword>